<comment type="caution">
    <text evidence="2">The sequence shown here is derived from an EMBL/GenBank/DDBJ whole genome shotgun (WGS) entry which is preliminary data.</text>
</comment>
<accession>A0A1F8DT36</accession>
<gene>
    <name evidence="2" type="ORF">A2755_03125</name>
</gene>
<dbReference type="GO" id="GO:0055085">
    <property type="term" value="P:transmembrane transport"/>
    <property type="evidence" value="ECO:0007669"/>
    <property type="project" value="InterPro"/>
</dbReference>
<sequence>MHEIFRKAAHWSSEKLGSPWGFGIALSLIVIWALSGPLLGFSTTWQLIINTATTVLTFLMVFLIQNTQNRDARAIHLKLDELIRAVRPARNMLIDIEDMGDDELALLQEEFKKFRDAKIAEIKIKRKR</sequence>
<evidence type="ECO:0000313" key="2">
    <source>
        <dbReference type="EMBL" id="OGM91781.1"/>
    </source>
</evidence>
<feature type="transmembrane region" description="Helical" evidence="1">
    <location>
        <begin position="45"/>
        <end position="64"/>
    </location>
</feature>
<dbReference type="Pfam" id="PF04120">
    <property type="entry name" value="Iron_permease"/>
    <property type="match status" value="1"/>
</dbReference>
<name>A0A1F8DT36_9BACT</name>
<feature type="transmembrane region" description="Helical" evidence="1">
    <location>
        <begin position="20"/>
        <end position="39"/>
    </location>
</feature>
<evidence type="ECO:0008006" key="4">
    <source>
        <dbReference type="Google" id="ProtNLM"/>
    </source>
</evidence>
<dbReference type="Proteomes" id="UP000177029">
    <property type="component" value="Unassembled WGS sequence"/>
</dbReference>
<proteinExistence type="predicted"/>
<dbReference type="STRING" id="1802555.A2755_03125"/>
<dbReference type="AlphaFoldDB" id="A0A1F8DT36"/>
<dbReference type="InterPro" id="IPR007251">
    <property type="entry name" value="Iron_permease_Fet4"/>
</dbReference>
<dbReference type="EMBL" id="MGIP01000007">
    <property type="protein sequence ID" value="OGM91781.1"/>
    <property type="molecule type" value="Genomic_DNA"/>
</dbReference>
<protein>
    <recommendedName>
        <fullName evidence="4">Low affinity iron permease family protein</fullName>
    </recommendedName>
</protein>
<keyword evidence="1" id="KW-1133">Transmembrane helix</keyword>
<organism evidence="2 3">
    <name type="scientific">Candidatus Wolfebacteria bacterium RIFCSPHIGHO2_01_FULL_48_22</name>
    <dbReference type="NCBI Taxonomy" id="1802555"/>
    <lineage>
        <taxon>Bacteria</taxon>
        <taxon>Candidatus Wolfeibacteriota</taxon>
    </lineage>
</organism>
<evidence type="ECO:0000313" key="3">
    <source>
        <dbReference type="Proteomes" id="UP000177029"/>
    </source>
</evidence>
<evidence type="ECO:0000256" key="1">
    <source>
        <dbReference type="SAM" id="Phobius"/>
    </source>
</evidence>
<keyword evidence="1" id="KW-0472">Membrane</keyword>
<reference evidence="2 3" key="1">
    <citation type="journal article" date="2016" name="Nat. Commun.">
        <title>Thousands of microbial genomes shed light on interconnected biogeochemical processes in an aquifer system.</title>
        <authorList>
            <person name="Anantharaman K."/>
            <person name="Brown C.T."/>
            <person name="Hug L.A."/>
            <person name="Sharon I."/>
            <person name="Castelle C.J."/>
            <person name="Probst A.J."/>
            <person name="Thomas B.C."/>
            <person name="Singh A."/>
            <person name="Wilkins M.J."/>
            <person name="Karaoz U."/>
            <person name="Brodie E.L."/>
            <person name="Williams K.H."/>
            <person name="Hubbard S.S."/>
            <person name="Banfield J.F."/>
        </authorList>
    </citation>
    <scope>NUCLEOTIDE SEQUENCE [LARGE SCALE GENOMIC DNA]</scope>
</reference>
<keyword evidence="1" id="KW-0812">Transmembrane</keyword>